<dbReference type="CDD" id="cd08475">
    <property type="entry name" value="PBP2_CrgA_like_6"/>
    <property type="match status" value="1"/>
</dbReference>
<dbReference type="Pfam" id="PF03466">
    <property type="entry name" value="LysR_substrate"/>
    <property type="match status" value="1"/>
</dbReference>
<dbReference type="SUPFAM" id="SSF46785">
    <property type="entry name" value="Winged helix' DNA-binding domain"/>
    <property type="match status" value="1"/>
</dbReference>
<name>A0AAD2ARA7_9RALS</name>
<dbReference type="PANTHER" id="PTHR30537:SF5">
    <property type="entry name" value="HTH-TYPE TRANSCRIPTIONAL ACTIVATOR TTDR-RELATED"/>
    <property type="match status" value="1"/>
</dbReference>
<protein>
    <submittedName>
        <fullName evidence="6">HTH-type transcriptional regulator DmlR</fullName>
    </submittedName>
</protein>
<evidence type="ECO:0000313" key="6">
    <source>
        <dbReference type="EMBL" id="CAJ0687549.1"/>
    </source>
</evidence>
<dbReference type="SUPFAM" id="SSF53850">
    <property type="entry name" value="Periplasmic binding protein-like II"/>
    <property type="match status" value="1"/>
</dbReference>
<keyword evidence="9" id="KW-1185">Reference proteome</keyword>
<dbReference type="InterPro" id="IPR005119">
    <property type="entry name" value="LysR_subst-bd"/>
</dbReference>
<reference evidence="6 9" key="1">
    <citation type="submission" date="2023-07" db="EMBL/GenBank/DDBJ databases">
        <authorList>
            <person name="Peeters C."/>
        </authorList>
    </citation>
    <scope>NUCLEOTIDE SEQUENCE</scope>
    <source>
        <strain evidence="7 9">R-77569</strain>
        <strain evidence="6">R-77591</strain>
    </source>
</reference>
<keyword evidence="2" id="KW-0805">Transcription regulation</keyword>
<dbReference type="GO" id="GO:0043565">
    <property type="term" value="F:sequence-specific DNA binding"/>
    <property type="evidence" value="ECO:0007669"/>
    <property type="project" value="TreeGrafter"/>
</dbReference>
<dbReference type="InterPro" id="IPR000847">
    <property type="entry name" value="LysR_HTH_N"/>
</dbReference>
<accession>A0AAD2ARA7</accession>
<dbReference type="InterPro" id="IPR058163">
    <property type="entry name" value="LysR-type_TF_proteobact-type"/>
</dbReference>
<comment type="similarity">
    <text evidence="1">Belongs to the LysR transcriptional regulatory family.</text>
</comment>
<dbReference type="Proteomes" id="UP001190002">
    <property type="component" value="Unassembled WGS sequence"/>
</dbReference>
<evidence type="ECO:0000313" key="7">
    <source>
        <dbReference type="EMBL" id="CAJ0886309.1"/>
    </source>
</evidence>
<dbReference type="Pfam" id="PF00126">
    <property type="entry name" value="HTH_1"/>
    <property type="match status" value="1"/>
</dbReference>
<evidence type="ECO:0000256" key="1">
    <source>
        <dbReference type="ARBA" id="ARBA00009437"/>
    </source>
</evidence>
<dbReference type="Gene3D" id="3.40.190.290">
    <property type="match status" value="1"/>
</dbReference>
<organism evidence="6 8">
    <name type="scientific">Ralstonia mannitolilytica</name>
    <dbReference type="NCBI Taxonomy" id="105219"/>
    <lineage>
        <taxon>Bacteria</taxon>
        <taxon>Pseudomonadati</taxon>
        <taxon>Pseudomonadota</taxon>
        <taxon>Betaproteobacteria</taxon>
        <taxon>Burkholderiales</taxon>
        <taxon>Burkholderiaceae</taxon>
        <taxon>Ralstonia</taxon>
    </lineage>
</organism>
<dbReference type="AlphaFoldDB" id="A0AAD2ARA7"/>
<evidence type="ECO:0000256" key="3">
    <source>
        <dbReference type="ARBA" id="ARBA00023125"/>
    </source>
</evidence>
<proteinExistence type="inferred from homology"/>
<dbReference type="Proteomes" id="UP001190452">
    <property type="component" value="Unassembled WGS sequence"/>
</dbReference>
<comment type="caution">
    <text evidence="6">The sequence shown here is derived from an EMBL/GenBank/DDBJ whole genome shotgun (WGS) entry which is preliminary data.</text>
</comment>
<evidence type="ECO:0000256" key="2">
    <source>
        <dbReference type="ARBA" id="ARBA00023015"/>
    </source>
</evidence>
<dbReference type="PANTHER" id="PTHR30537">
    <property type="entry name" value="HTH-TYPE TRANSCRIPTIONAL REGULATOR"/>
    <property type="match status" value="1"/>
</dbReference>
<sequence>MTRFDDVAAFVHVVEAGSFTLAAERMHLTRSAIGKVIAKLEARLGTRLLHRTTRSQTLTEAGRAYYDRCVRALAELEAAEAELERGHGEPRGRLRVSVPLAFGHQCVAPILFRLASRYPELQIDISFTDRTVDLVEEHIDLAVRIGELRDSATLVARRLGVQDLSIGAAPSYLARHGTPLNPEDFAQHVGIAYSRDGVVTPWHVRDADGVERELPVKRQLSLDDVQAIAGAGIAGLGLVQLPCWLLQQHVARGELVVVKHRCGVGPKDIHALWPRTPYLPLKTRCAIDALAAEIPRMMLL</sequence>
<dbReference type="PROSITE" id="PS50931">
    <property type="entry name" value="HTH_LYSR"/>
    <property type="match status" value="1"/>
</dbReference>
<dbReference type="RefSeq" id="WP_096746255.1">
    <property type="nucleotide sequence ID" value="NZ_CATVXE010000013.1"/>
</dbReference>
<feature type="domain" description="HTH lysR-type" evidence="5">
    <location>
        <begin position="1"/>
        <end position="59"/>
    </location>
</feature>
<evidence type="ECO:0000313" key="8">
    <source>
        <dbReference type="Proteomes" id="UP001190002"/>
    </source>
</evidence>
<dbReference type="EMBL" id="CAUDKV010000018">
    <property type="protein sequence ID" value="CAJ0886309.1"/>
    <property type="molecule type" value="Genomic_DNA"/>
</dbReference>
<dbReference type="InterPro" id="IPR036390">
    <property type="entry name" value="WH_DNA-bd_sf"/>
</dbReference>
<dbReference type="FunFam" id="1.10.10.10:FF:000001">
    <property type="entry name" value="LysR family transcriptional regulator"/>
    <property type="match status" value="1"/>
</dbReference>
<evidence type="ECO:0000259" key="5">
    <source>
        <dbReference type="PROSITE" id="PS50931"/>
    </source>
</evidence>
<gene>
    <name evidence="6" type="primary">dmlR_19</name>
    <name evidence="7" type="synonym">dmlR_22</name>
    <name evidence="7" type="ORF">R77569_03706</name>
    <name evidence="6" type="ORF">R77591_03100</name>
</gene>
<dbReference type="GO" id="GO:0006351">
    <property type="term" value="P:DNA-templated transcription"/>
    <property type="evidence" value="ECO:0007669"/>
    <property type="project" value="TreeGrafter"/>
</dbReference>
<dbReference type="Gene3D" id="1.10.10.10">
    <property type="entry name" value="Winged helix-like DNA-binding domain superfamily/Winged helix DNA-binding domain"/>
    <property type="match status" value="1"/>
</dbReference>
<evidence type="ECO:0000313" key="9">
    <source>
        <dbReference type="Proteomes" id="UP001190452"/>
    </source>
</evidence>
<dbReference type="EMBL" id="CATVXE010000013">
    <property type="protein sequence ID" value="CAJ0687549.1"/>
    <property type="molecule type" value="Genomic_DNA"/>
</dbReference>
<dbReference type="InterPro" id="IPR036388">
    <property type="entry name" value="WH-like_DNA-bd_sf"/>
</dbReference>
<keyword evidence="4" id="KW-0804">Transcription</keyword>
<dbReference type="GO" id="GO:0003700">
    <property type="term" value="F:DNA-binding transcription factor activity"/>
    <property type="evidence" value="ECO:0007669"/>
    <property type="project" value="InterPro"/>
</dbReference>
<evidence type="ECO:0000256" key="4">
    <source>
        <dbReference type="ARBA" id="ARBA00023163"/>
    </source>
</evidence>
<keyword evidence="3" id="KW-0238">DNA-binding</keyword>